<dbReference type="Gene3D" id="3.40.630.40">
    <property type="entry name" value="Zn-dependent exopeptidases"/>
    <property type="match status" value="1"/>
</dbReference>
<organism evidence="4 6">
    <name type="scientific">Erysipelothrix amsterdamensis</name>
    <dbReference type="NCBI Taxonomy" id="2929157"/>
    <lineage>
        <taxon>Bacteria</taxon>
        <taxon>Bacillati</taxon>
        <taxon>Bacillota</taxon>
        <taxon>Erysipelotrichia</taxon>
        <taxon>Erysipelotrichales</taxon>
        <taxon>Erysipelotrichaceae</taxon>
        <taxon>Erysipelothrix</taxon>
    </lineage>
</organism>
<name>A0AAU9VK09_9FIRM</name>
<protein>
    <submittedName>
        <fullName evidence="4">N-acetylmuramoyl-L-alanine amidase</fullName>
    </submittedName>
</protein>
<dbReference type="RefSeq" id="WP_238000404.1">
    <property type="nucleotide sequence ID" value="NZ_OW659477.1"/>
</dbReference>
<dbReference type="Pfam" id="PF01520">
    <property type="entry name" value="Amidase_3"/>
    <property type="match status" value="1"/>
</dbReference>
<evidence type="ECO:0000313" key="6">
    <source>
        <dbReference type="Proteomes" id="UP001154111"/>
    </source>
</evidence>
<feature type="domain" description="MurNAc-LAA" evidence="2">
    <location>
        <begin position="210"/>
        <end position="424"/>
    </location>
</feature>
<evidence type="ECO:0000256" key="1">
    <source>
        <dbReference type="SAM" id="Phobius"/>
    </source>
</evidence>
<evidence type="ECO:0000313" key="3">
    <source>
        <dbReference type="EMBL" id="CAH2762876.1"/>
    </source>
</evidence>
<feature type="transmembrane region" description="Helical" evidence="1">
    <location>
        <begin position="15"/>
        <end position="35"/>
    </location>
</feature>
<proteinExistence type="predicted"/>
<evidence type="ECO:0000259" key="2">
    <source>
        <dbReference type="Pfam" id="PF01520"/>
    </source>
</evidence>
<dbReference type="Proteomes" id="UP001154111">
    <property type="component" value="Chromosome"/>
</dbReference>
<dbReference type="EMBL" id="OW659496">
    <property type="protein sequence ID" value="CAH2762876.1"/>
    <property type="molecule type" value="Genomic_DNA"/>
</dbReference>
<dbReference type="GO" id="GO:0009253">
    <property type="term" value="P:peptidoglycan catabolic process"/>
    <property type="evidence" value="ECO:0007669"/>
    <property type="project" value="InterPro"/>
</dbReference>
<dbReference type="GO" id="GO:0008745">
    <property type="term" value="F:N-acetylmuramoyl-L-alanine amidase activity"/>
    <property type="evidence" value="ECO:0007669"/>
    <property type="project" value="InterPro"/>
</dbReference>
<gene>
    <name evidence="4" type="ORF">ERYAMS2_01437</name>
    <name evidence="3" type="ORF">ERYAMS_01143</name>
</gene>
<reference evidence="4" key="1">
    <citation type="submission" date="2022-04" db="EMBL/GenBank/DDBJ databases">
        <authorList>
            <person name="Forde T."/>
        </authorList>
    </citation>
    <scope>NUCLEOTIDE SEQUENCE</scope>
    <source>
        <strain evidence="4">A18Y016a</strain>
        <strain evidence="3">A18Y020d</strain>
    </source>
</reference>
<keyword evidence="1" id="KW-0472">Membrane</keyword>
<keyword evidence="1" id="KW-0812">Transmembrane</keyword>
<accession>A0AAU9VK09</accession>
<dbReference type="SUPFAM" id="SSF53187">
    <property type="entry name" value="Zn-dependent exopeptidases"/>
    <property type="match status" value="1"/>
</dbReference>
<keyword evidence="1" id="KW-1133">Transmembrane helix</keyword>
<dbReference type="Proteomes" id="UP001154095">
    <property type="component" value="Chromosome"/>
</dbReference>
<evidence type="ECO:0000313" key="4">
    <source>
        <dbReference type="EMBL" id="CAH2762907.1"/>
    </source>
</evidence>
<dbReference type="EMBL" id="OW659477">
    <property type="protein sequence ID" value="CAH2762907.1"/>
    <property type="molecule type" value="Genomic_DNA"/>
</dbReference>
<dbReference type="AlphaFoldDB" id="A0AAU9VK09"/>
<evidence type="ECO:0000313" key="5">
    <source>
        <dbReference type="Proteomes" id="UP001154095"/>
    </source>
</evidence>
<sequence length="432" mass="49258">MDFKSKYVPKERKRVNYKIVVPFILLLGLLFYAVYDLYKPANQETDNHFSICKTDFIQTQELLSTLEHQPPIDLNDYGIYGQTLGLYNKAYTIHEQDPFDGKTVFLNNLCKNEESVYMMNVDLDNKIPMEMLEDGFYQIKILEGLKQLSLRSDNKIDDVFYSVSKDGYSKKIRMIADMDLFNDDSKKVMNDNYVFLEVSSVETPKDNIDIVIDPVGLVEDENGNIDYGGQRSDLIESQEMYRTAEEIKTQLEAKGLTVMIARDDSKPKSLNGTEGRLKSAYDVGAKYYIQLRFPNSPYEGDKGTTIMYSNFTSNKLATNIMKNIMNATSLKPSIWSSGRSMDGVYHPEQIEGYDSIDSIREAGGRFTGAGTMDETYRELNQFASESNKGMHSIVIEYGFMNDDQTFNTWKQEHSKIVDATVSGILAELGYSK</sequence>
<keyword evidence="5" id="KW-1185">Reference proteome</keyword>
<dbReference type="InterPro" id="IPR002508">
    <property type="entry name" value="MurNAc-LAA_cat"/>
</dbReference>